<evidence type="ECO:0000313" key="3">
    <source>
        <dbReference type="Proteomes" id="UP000000600"/>
    </source>
</evidence>
<dbReference type="KEGG" id="ptm:GSPATT00030198001"/>
<dbReference type="OrthoDB" id="409136at2759"/>
<dbReference type="SUPFAM" id="SSF52833">
    <property type="entry name" value="Thioredoxin-like"/>
    <property type="match status" value="1"/>
</dbReference>
<organism evidence="2 3">
    <name type="scientific">Paramecium tetraurelia</name>
    <dbReference type="NCBI Taxonomy" id="5888"/>
    <lineage>
        <taxon>Eukaryota</taxon>
        <taxon>Sar</taxon>
        <taxon>Alveolata</taxon>
        <taxon>Ciliophora</taxon>
        <taxon>Intramacronucleata</taxon>
        <taxon>Oligohymenophorea</taxon>
        <taxon>Peniculida</taxon>
        <taxon>Parameciidae</taxon>
        <taxon>Paramecium</taxon>
    </lineage>
</organism>
<dbReference type="InParanoid" id="A0BLZ7"/>
<dbReference type="GeneID" id="5012746"/>
<dbReference type="InterPro" id="IPR036249">
    <property type="entry name" value="Thioredoxin-like_sf"/>
</dbReference>
<dbReference type="OMA" id="VYIGANW"/>
<dbReference type="STRING" id="5888.A0BLZ7"/>
<dbReference type="PANTHER" id="PTHR46472:SF1">
    <property type="entry name" value="NUCLEOREDOXIN"/>
    <property type="match status" value="1"/>
</dbReference>
<reference evidence="2 3" key="1">
    <citation type="journal article" date="2006" name="Nature">
        <title>Global trends of whole-genome duplications revealed by the ciliate Paramecium tetraurelia.</title>
        <authorList>
            <consortium name="Genoscope"/>
            <person name="Aury J.-M."/>
            <person name="Jaillon O."/>
            <person name="Duret L."/>
            <person name="Noel B."/>
            <person name="Jubin C."/>
            <person name="Porcel B.M."/>
            <person name="Segurens B."/>
            <person name="Daubin V."/>
            <person name="Anthouard V."/>
            <person name="Aiach N."/>
            <person name="Arnaiz O."/>
            <person name="Billaut A."/>
            <person name="Beisson J."/>
            <person name="Blanc I."/>
            <person name="Bouhouche K."/>
            <person name="Camara F."/>
            <person name="Duharcourt S."/>
            <person name="Guigo R."/>
            <person name="Gogendeau D."/>
            <person name="Katinka M."/>
            <person name="Keller A.-M."/>
            <person name="Kissmehl R."/>
            <person name="Klotz C."/>
            <person name="Koll F."/>
            <person name="Le Moue A."/>
            <person name="Lepere C."/>
            <person name="Malinsky S."/>
            <person name="Nowacki M."/>
            <person name="Nowak J.K."/>
            <person name="Plattner H."/>
            <person name="Poulain J."/>
            <person name="Ruiz F."/>
            <person name="Serrano V."/>
            <person name="Zagulski M."/>
            <person name="Dessen P."/>
            <person name="Betermier M."/>
            <person name="Weissenbach J."/>
            <person name="Scarpelli C."/>
            <person name="Schachter V."/>
            <person name="Sperling L."/>
            <person name="Meyer E."/>
            <person name="Cohen J."/>
            <person name="Wincker P."/>
        </authorList>
    </citation>
    <scope>NUCLEOTIDE SEQUENCE [LARGE SCALE GENOMIC DNA]</scope>
    <source>
        <strain evidence="2 3">Stock d4-2</strain>
    </source>
</reference>
<dbReference type="HOGENOM" id="CLU_116457_1_0_1"/>
<dbReference type="PANTHER" id="PTHR46472">
    <property type="entry name" value="NUCLEOREDOXIN"/>
    <property type="match status" value="1"/>
</dbReference>
<accession>A0BLZ7</accession>
<evidence type="ECO:0000259" key="1">
    <source>
        <dbReference type="Pfam" id="PF13905"/>
    </source>
</evidence>
<dbReference type="EMBL" id="CT868003">
    <property type="protein sequence ID" value="CAK59564.1"/>
    <property type="molecule type" value="Genomic_DNA"/>
</dbReference>
<dbReference type="Gene3D" id="3.40.30.10">
    <property type="entry name" value="Glutaredoxin"/>
    <property type="match status" value="1"/>
</dbReference>
<feature type="domain" description="Thioredoxin-like fold" evidence="1">
    <location>
        <begin position="24"/>
        <end position="125"/>
    </location>
</feature>
<evidence type="ECO:0000313" key="2">
    <source>
        <dbReference type="EMBL" id="CAK59564.1"/>
    </source>
</evidence>
<name>A0BLZ7_PARTE</name>
<dbReference type="Proteomes" id="UP000000600">
    <property type="component" value="Unassembled WGS sequence"/>
</dbReference>
<gene>
    <name evidence="2" type="ORF">GSPATT00030198001</name>
</gene>
<dbReference type="RefSeq" id="XP_001426962.1">
    <property type="nucleotide sequence ID" value="XM_001426925.1"/>
</dbReference>
<keyword evidence="3" id="KW-1185">Reference proteome</keyword>
<dbReference type="eggNOG" id="KOG2501">
    <property type="taxonomic scope" value="Eukaryota"/>
</dbReference>
<dbReference type="Pfam" id="PF13905">
    <property type="entry name" value="Thioredoxin_8"/>
    <property type="match status" value="1"/>
</dbReference>
<proteinExistence type="predicted"/>
<protein>
    <recommendedName>
        <fullName evidence="1">Thioredoxin-like fold domain-containing protein</fullName>
    </recommendedName>
</protein>
<sequence>MDKFGTSFQSVEGPTDGPNLKNARLVGVYIGANWSVPCQRFTPSLIEFYTKINEDIQQFEIIYIGMDENEEKYKETVTDMPWLFYDFKEFIKYQVYYEYKKHIQGKNKSNAIGVPCLLILNPNNGQVITNQGRGTVEKEGQGAFEKWLTQMSFK</sequence>
<dbReference type="AlphaFoldDB" id="A0BLZ7"/>
<dbReference type="InterPro" id="IPR012336">
    <property type="entry name" value="Thioredoxin-like_fold"/>
</dbReference>